<dbReference type="EMBL" id="QQBB01000006">
    <property type="protein sequence ID" value="RDI57999.1"/>
    <property type="molecule type" value="Genomic_DNA"/>
</dbReference>
<evidence type="ECO:0000259" key="2">
    <source>
        <dbReference type="Pfam" id="PF07007"/>
    </source>
</evidence>
<name>A0A370HNA9_9HYPH</name>
<keyword evidence="4" id="KW-1185">Reference proteome</keyword>
<sequence length="118" mass="12887">MATKACNAAFVALLMLPAAGLPARAASFDCTKAEAPDERMICGDRELNDQDVELSVLYTQLKPLLAMGARGDLEDGQVAWLKRRRACGDDRACLAKAYADRLLQLRGVFEELAKRGPF</sequence>
<evidence type="ECO:0000313" key="3">
    <source>
        <dbReference type="EMBL" id="RDI57999.1"/>
    </source>
</evidence>
<evidence type="ECO:0000313" key="4">
    <source>
        <dbReference type="Proteomes" id="UP000254925"/>
    </source>
</evidence>
<dbReference type="Proteomes" id="UP000254925">
    <property type="component" value="Unassembled WGS sequence"/>
</dbReference>
<dbReference type="RefSeq" id="WP_114771212.1">
    <property type="nucleotide sequence ID" value="NZ_QQBB01000006.1"/>
</dbReference>
<dbReference type="PANTHER" id="PTHR37549:SF1">
    <property type="entry name" value="LIPOPROTEIN LPRI"/>
    <property type="match status" value="1"/>
</dbReference>
<dbReference type="Pfam" id="PF07007">
    <property type="entry name" value="LprI"/>
    <property type="match status" value="1"/>
</dbReference>
<feature type="chain" id="PRO_5017009175" evidence="1">
    <location>
        <begin position="26"/>
        <end position="118"/>
    </location>
</feature>
<dbReference type="InterPro" id="IPR009739">
    <property type="entry name" value="LprI-like_N"/>
</dbReference>
<accession>A0A370HNA9</accession>
<dbReference type="Gene3D" id="1.20.1270.180">
    <property type="match status" value="1"/>
</dbReference>
<reference evidence="3 4" key="1">
    <citation type="submission" date="2018-07" db="EMBL/GenBank/DDBJ databases">
        <title>Genomic Encyclopedia of Type Strains, Phase IV (KMG-IV): sequencing the most valuable type-strain genomes for metagenomic binning, comparative biology and taxonomic classification.</title>
        <authorList>
            <person name="Goeker M."/>
        </authorList>
    </citation>
    <scope>NUCLEOTIDE SEQUENCE [LARGE SCALE GENOMIC DNA]</scope>
    <source>
        <strain evidence="3 4">DSM 14364</strain>
    </source>
</reference>
<dbReference type="OrthoDB" id="122332at2"/>
<gene>
    <name evidence="3" type="ORF">DES45_106313</name>
</gene>
<protein>
    <submittedName>
        <fullName evidence="3">Uncharacterized protein DUF1311</fullName>
    </submittedName>
</protein>
<proteinExistence type="predicted"/>
<dbReference type="AlphaFoldDB" id="A0A370HNA9"/>
<dbReference type="InterPro" id="IPR052755">
    <property type="entry name" value="Lysozyme_Inhibitor_LprI"/>
</dbReference>
<feature type="signal peptide" evidence="1">
    <location>
        <begin position="1"/>
        <end position="25"/>
    </location>
</feature>
<dbReference type="PANTHER" id="PTHR37549">
    <property type="entry name" value="LIPOPROTEIN LPRI"/>
    <property type="match status" value="1"/>
</dbReference>
<comment type="caution">
    <text evidence="3">The sequence shown here is derived from an EMBL/GenBank/DDBJ whole genome shotgun (WGS) entry which is preliminary data.</text>
</comment>
<organism evidence="3 4">
    <name type="scientific">Microvirga subterranea</name>
    <dbReference type="NCBI Taxonomy" id="186651"/>
    <lineage>
        <taxon>Bacteria</taxon>
        <taxon>Pseudomonadati</taxon>
        <taxon>Pseudomonadota</taxon>
        <taxon>Alphaproteobacteria</taxon>
        <taxon>Hyphomicrobiales</taxon>
        <taxon>Methylobacteriaceae</taxon>
        <taxon>Microvirga</taxon>
    </lineage>
</organism>
<keyword evidence="1" id="KW-0732">Signal</keyword>
<dbReference type="GO" id="GO:0005576">
    <property type="term" value="C:extracellular region"/>
    <property type="evidence" value="ECO:0007669"/>
    <property type="project" value="TreeGrafter"/>
</dbReference>
<evidence type="ECO:0000256" key="1">
    <source>
        <dbReference type="SAM" id="SignalP"/>
    </source>
</evidence>
<feature type="domain" description="Lysozyme inhibitor LprI-like N-terminal" evidence="2">
    <location>
        <begin position="30"/>
        <end position="104"/>
    </location>
</feature>